<dbReference type="InterPro" id="IPR037066">
    <property type="entry name" value="Plug_dom_sf"/>
</dbReference>
<keyword evidence="1" id="KW-0812">Transmembrane</keyword>
<gene>
    <name evidence="5" type="ORF">Amal_00196</name>
</gene>
<keyword evidence="1" id="KW-0998">Cell outer membrane</keyword>
<dbReference type="PROSITE" id="PS51257">
    <property type="entry name" value="PROKAR_LIPOPROTEIN"/>
    <property type="match status" value="1"/>
</dbReference>
<comment type="subcellular location">
    <subcellularLocation>
        <location evidence="1">Cell outer membrane</location>
        <topology evidence="1">Multi-pass membrane protein</topology>
    </subcellularLocation>
</comment>
<evidence type="ECO:0000256" key="1">
    <source>
        <dbReference type="PROSITE-ProRule" id="PRU01360"/>
    </source>
</evidence>
<accession>A0A177GFL8</accession>
<dbReference type="PROSITE" id="PS52016">
    <property type="entry name" value="TONB_DEPENDENT_REC_3"/>
    <property type="match status" value="1"/>
</dbReference>
<evidence type="ECO:0000256" key="3">
    <source>
        <dbReference type="SAM" id="SignalP"/>
    </source>
</evidence>
<dbReference type="SUPFAM" id="SSF56935">
    <property type="entry name" value="Porins"/>
    <property type="match status" value="1"/>
</dbReference>
<sequence length="204" mass="21590">MKRRQIRGTFWVSLTCTALSCSGQALASAPAGPEPENESVIVTGTRETHKKVRDSLSPVDVVSNREMLNTGQTNATAALAQLLPSVTRPAVGQFDGAPTDFISLRGLNPNQTLVLVNGKRHHNSSYLYTDGFADGATPTDIDLIAPELIDHIEVLRDGAAAQYGSDAIAGVVNIILKKADHGGSARSQIGQTYEGGWFCCAGRG</sequence>
<comment type="caution">
    <text evidence="5">The sequence shown here is derived from an EMBL/GenBank/DDBJ whole genome shotgun (WGS) entry which is preliminary data.</text>
</comment>
<dbReference type="InterPro" id="IPR012910">
    <property type="entry name" value="Plug_dom"/>
</dbReference>
<dbReference type="InterPro" id="IPR010916">
    <property type="entry name" value="TonB_box_CS"/>
</dbReference>
<dbReference type="InterPro" id="IPR039426">
    <property type="entry name" value="TonB-dep_rcpt-like"/>
</dbReference>
<dbReference type="PROSITE" id="PS00430">
    <property type="entry name" value="TONB_DEPENDENT_REC_1"/>
    <property type="match status" value="1"/>
</dbReference>
<dbReference type="EMBL" id="LVHD01000002">
    <property type="protein sequence ID" value="OAG78596.1"/>
    <property type="molecule type" value="Genomic_DNA"/>
</dbReference>
<feature type="chain" id="PRO_5008061881" evidence="3">
    <location>
        <begin position="28"/>
        <end position="204"/>
    </location>
</feature>
<dbReference type="Pfam" id="PF07715">
    <property type="entry name" value="Plug"/>
    <property type="match status" value="1"/>
</dbReference>
<feature type="signal peptide" evidence="3">
    <location>
        <begin position="1"/>
        <end position="27"/>
    </location>
</feature>
<dbReference type="Gene3D" id="2.170.130.10">
    <property type="entry name" value="TonB-dependent receptor, plug domain"/>
    <property type="match status" value="1"/>
</dbReference>
<proteinExistence type="inferred from homology"/>
<dbReference type="PANTHER" id="PTHR47234:SF3">
    <property type="entry name" value="SECRETIN_TONB SHORT N-TERMINAL DOMAIN-CONTAINING PROTEIN"/>
    <property type="match status" value="1"/>
</dbReference>
<feature type="domain" description="TonB-dependent receptor plug" evidence="4">
    <location>
        <begin position="52"/>
        <end position="171"/>
    </location>
</feature>
<dbReference type="PATRIC" id="fig|178901.16.peg.202"/>
<comment type="similarity">
    <text evidence="1">Belongs to the TonB-dependent receptor family.</text>
</comment>
<keyword evidence="2" id="KW-0798">TonB box</keyword>
<evidence type="ECO:0000313" key="6">
    <source>
        <dbReference type="Proteomes" id="UP000077349"/>
    </source>
</evidence>
<evidence type="ECO:0000256" key="2">
    <source>
        <dbReference type="PROSITE-ProRule" id="PRU10143"/>
    </source>
</evidence>
<dbReference type="GO" id="GO:0009279">
    <property type="term" value="C:cell outer membrane"/>
    <property type="evidence" value="ECO:0007669"/>
    <property type="project" value="UniProtKB-SubCell"/>
</dbReference>
<evidence type="ECO:0000259" key="4">
    <source>
        <dbReference type="Pfam" id="PF07715"/>
    </source>
</evidence>
<dbReference type="AlphaFoldDB" id="A0A177GFL8"/>
<reference evidence="5 6" key="1">
    <citation type="submission" date="2016-03" db="EMBL/GenBank/DDBJ databases">
        <title>Draft genome sequence of Acetobacter malorum CECT 7742, a strain isolated from strawberry vinegar.</title>
        <authorList>
            <person name="Sainz F."/>
            <person name="Mas A."/>
            <person name="Torija M.J."/>
        </authorList>
    </citation>
    <scope>NUCLEOTIDE SEQUENCE [LARGE SCALE GENOMIC DNA]</scope>
    <source>
        <strain evidence="5 6">CECT 7742</strain>
    </source>
</reference>
<name>A0A177GFL8_9PROT</name>
<keyword evidence="1" id="KW-1134">Transmembrane beta strand</keyword>
<keyword evidence="1" id="KW-0813">Transport</keyword>
<dbReference type="PANTHER" id="PTHR47234">
    <property type="match status" value="1"/>
</dbReference>
<evidence type="ECO:0000313" key="5">
    <source>
        <dbReference type="EMBL" id="OAG78596.1"/>
    </source>
</evidence>
<protein>
    <submittedName>
        <fullName evidence="5">TonB-dependent receptor</fullName>
    </submittedName>
</protein>
<dbReference type="Proteomes" id="UP000077349">
    <property type="component" value="Unassembled WGS sequence"/>
</dbReference>
<keyword evidence="3" id="KW-0732">Signal</keyword>
<organism evidence="5 6">
    <name type="scientific">Acetobacter malorum</name>
    <dbReference type="NCBI Taxonomy" id="178901"/>
    <lineage>
        <taxon>Bacteria</taxon>
        <taxon>Pseudomonadati</taxon>
        <taxon>Pseudomonadota</taxon>
        <taxon>Alphaproteobacteria</taxon>
        <taxon>Acetobacterales</taxon>
        <taxon>Acetobacteraceae</taxon>
        <taxon>Acetobacter</taxon>
    </lineage>
</organism>
<feature type="short sequence motif" description="TonB box" evidence="2">
    <location>
        <begin position="39"/>
        <end position="45"/>
    </location>
</feature>
<keyword evidence="1" id="KW-0472">Membrane</keyword>
<keyword evidence="5" id="KW-0675">Receptor</keyword>